<dbReference type="Proteomes" id="UP000593564">
    <property type="component" value="Unassembled WGS sequence"/>
</dbReference>
<dbReference type="PROSITE" id="PS00959">
    <property type="entry name" value="HISTONE_H3_2"/>
    <property type="match status" value="1"/>
</dbReference>
<evidence type="ECO:0000256" key="2">
    <source>
        <dbReference type="ARBA" id="ARBA00022990"/>
    </source>
</evidence>
<comment type="similarity">
    <text evidence="1">Belongs to the histone H3 family.</text>
</comment>
<reference evidence="4" key="1">
    <citation type="journal article" date="2020" name="Nat. Commun.">
        <title>Genome assembly of wild tea tree DASZ reveals pedigree and selection history of tea varieties.</title>
        <authorList>
            <person name="Zhang W."/>
            <person name="Zhang Y."/>
            <person name="Qiu H."/>
            <person name="Guo Y."/>
            <person name="Wan H."/>
            <person name="Zhang X."/>
            <person name="Scossa F."/>
            <person name="Alseekh S."/>
            <person name="Zhang Q."/>
            <person name="Wang P."/>
            <person name="Xu L."/>
            <person name="Schmidt M.H."/>
            <person name="Jia X."/>
            <person name="Li D."/>
            <person name="Zhu A."/>
            <person name="Guo F."/>
            <person name="Chen W."/>
            <person name="Ni D."/>
            <person name="Usadel B."/>
            <person name="Fernie A.R."/>
            <person name="Wen W."/>
        </authorList>
    </citation>
    <scope>NUCLEOTIDE SEQUENCE [LARGE SCALE GENOMIC DNA]</scope>
    <source>
        <strain evidence="4">cv. G240</strain>
    </source>
</reference>
<dbReference type="Gene3D" id="1.10.20.10">
    <property type="entry name" value="Histone, subunit A"/>
    <property type="match status" value="1"/>
</dbReference>
<name>A0A7J7FZI9_CAMSI</name>
<dbReference type="GO" id="GO:0046982">
    <property type="term" value="F:protein heterodimerization activity"/>
    <property type="evidence" value="ECO:0007669"/>
    <property type="project" value="InterPro"/>
</dbReference>
<dbReference type="EMBL" id="JACBKZ010000014">
    <property type="protein sequence ID" value="KAF5933853.1"/>
    <property type="molecule type" value="Genomic_DNA"/>
</dbReference>
<dbReference type="GO" id="GO:0000786">
    <property type="term" value="C:nucleosome"/>
    <property type="evidence" value="ECO:0007669"/>
    <property type="project" value="InterPro"/>
</dbReference>
<dbReference type="AlphaFoldDB" id="A0A7J7FZI9"/>
<evidence type="ECO:0000256" key="1">
    <source>
        <dbReference type="ARBA" id="ARBA00010343"/>
    </source>
</evidence>
<comment type="caution">
    <text evidence="3">The sequence shown here is derived from an EMBL/GenBank/DDBJ whole genome shotgun (WGS) entry which is preliminary data.</text>
</comment>
<dbReference type="InterPro" id="IPR009072">
    <property type="entry name" value="Histone-fold"/>
</dbReference>
<protein>
    <submittedName>
        <fullName evidence="3">Uncharacterized protein</fullName>
    </submittedName>
</protein>
<dbReference type="InterPro" id="IPR000164">
    <property type="entry name" value="Histone_H3/CENP-A"/>
</dbReference>
<proteinExistence type="inferred from homology"/>
<dbReference type="GO" id="GO:0003677">
    <property type="term" value="F:DNA binding"/>
    <property type="evidence" value="ECO:0007669"/>
    <property type="project" value="InterPro"/>
</dbReference>
<evidence type="ECO:0000313" key="4">
    <source>
        <dbReference type="Proteomes" id="UP000593564"/>
    </source>
</evidence>
<evidence type="ECO:0000313" key="3">
    <source>
        <dbReference type="EMBL" id="KAF5933853.1"/>
    </source>
</evidence>
<dbReference type="SUPFAM" id="SSF47113">
    <property type="entry name" value="Histone-fold"/>
    <property type="match status" value="1"/>
</dbReference>
<keyword evidence="4" id="KW-1185">Reference proteome</keyword>
<dbReference type="GO" id="GO:0030527">
    <property type="term" value="F:structural constituent of chromatin"/>
    <property type="evidence" value="ECO:0007669"/>
    <property type="project" value="InterPro"/>
</dbReference>
<gene>
    <name evidence="3" type="ORF">HYC85_030024</name>
</gene>
<keyword evidence="2" id="KW-0007">Acetylation</keyword>
<sequence>MKWVVVIGCSYQKSIELLIRKLPFKRLVREIAQDFKREPILFLPVSLISTSVNEPLWSNSSEFLFYINLANFDFYYITTTTISSDLVATRENKKNNDKENE</sequence>
<organism evidence="3 4">
    <name type="scientific">Camellia sinensis</name>
    <name type="common">Tea plant</name>
    <name type="synonym">Thea sinensis</name>
    <dbReference type="NCBI Taxonomy" id="4442"/>
    <lineage>
        <taxon>Eukaryota</taxon>
        <taxon>Viridiplantae</taxon>
        <taxon>Streptophyta</taxon>
        <taxon>Embryophyta</taxon>
        <taxon>Tracheophyta</taxon>
        <taxon>Spermatophyta</taxon>
        <taxon>Magnoliopsida</taxon>
        <taxon>eudicotyledons</taxon>
        <taxon>Gunneridae</taxon>
        <taxon>Pentapetalae</taxon>
        <taxon>asterids</taxon>
        <taxon>Ericales</taxon>
        <taxon>Theaceae</taxon>
        <taxon>Camellia</taxon>
    </lineage>
</organism>
<accession>A0A7J7FZI9</accession>
<reference evidence="3 4" key="2">
    <citation type="submission" date="2020-07" db="EMBL/GenBank/DDBJ databases">
        <title>Genome assembly of wild tea tree DASZ reveals pedigree and selection history of tea varieties.</title>
        <authorList>
            <person name="Zhang W."/>
        </authorList>
    </citation>
    <scope>NUCLEOTIDE SEQUENCE [LARGE SCALE GENOMIC DNA]</scope>
    <source>
        <strain evidence="4">cv. G240</strain>
        <tissue evidence="3">Leaf</tissue>
    </source>
</reference>